<evidence type="ECO:0000256" key="2">
    <source>
        <dbReference type="ARBA" id="ARBA00022723"/>
    </source>
</evidence>
<dbReference type="InterPro" id="IPR036884">
    <property type="entry name" value="2Fe-2S-bd_dom_sf"/>
</dbReference>
<dbReference type="InterPro" id="IPR001041">
    <property type="entry name" value="2Fe-2S_ferredoxin-type"/>
</dbReference>
<dbReference type="AlphaFoldDB" id="A0A8B6XDJ2"/>
<feature type="domain" description="2Fe-2S ferredoxin-type" evidence="6">
    <location>
        <begin position="14"/>
        <end position="103"/>
    </location>
</feature>
<dbReference type="Proteomes" id="UP000675920">
    <property type="component" value="Unplaced"/>
</dbReference>
<dbReference type="InterPro" id="IPR016167">
    <property type="entry name" value="FAD-bd_PCMH_sub1"/>
</dbReference>
<sequence length="510" mass="53870">MATTRGEMMRENPATVRFLLDDRLVEAADAGPTTTLLQYLRDDLGRCGTKEGCAEGDCGACTVLVGRRVADEGGERIEYSAVNSCIRLLPTVDGCEVVTAESLVQPSGGLHPVQQAMVDCHGSQCGFCTPGFVMSLADLYLRVPAAGRAEVVECLAGNLCRCTGYRPIIDAGIAMFGYPEPAHFNRAHGRSPERLARIASIARESALELSTGNGFVAPRTTAELAAAYLAEPDALLLAGGTDVGLWVTKQLKSLPKLIYVGEVAELARIAVDDAHIHVGAAVTLEAAWTAIVGDYPALGELASRFASPPIRHSGTLCGNVANGSPIGDSMPPLIALGAEVKLRRGEQVRWLPMELLYLGYQKKAMEPGEFVEAVRIPRATAALGGAGRLVFGAYKVSKRVEQDISAVCGAFALRLDDAGVATQVRLAYGGMAATPKRAAHAEAALCGKPFDRTSVGDAIDELATDFAPLSDMRASAGYRREVAGNLLLRLLAEHEGGLTRVGQIDLALMP</sequence>
<dbReference type="Gene3D" id="3.30.465.10">
    <property type="match status" value="1"/>
</dbReference>
<dbReference type="InterPro" id="IPR036318">
    <property type="entry name" value="FAD-bd_PCMH-like_sf"/>
</dbReference>
<dbReference type="InterPro" id="IPR016166">
    <property type="entry name" value="FAD-bd_PCMH"/>
</dbReference>
<dbReference type="PIRSF" id="PIRSF036557">
    <property type="entry name" value="XdhA_RC"/>
    <property type="match status" value="1"/>
</dbReference>
<keyword evidence="8" id="KW-1185">Reference proteome</keyword>
<dbReference type="InterPro" id="IPR006058">
    <property type="entry name" value="2Fe2S_fd_BS"/>
</dbReference>
<dbReference type="InterPro" id="IPR002888">
    <property type="entry name" value="2Fe-2S-bd"/>
</dbReference>
<dbReference type="InterPro" id="IPR036683">
    <property type="entry name" value="CO_DH_flav_C_dom_sf"/>
</dbReference>
<dbReference type="Pfam" id="PF03450">
    <property type="entry name" value="CO_deh_flav_C"/>
    <property type="match status" value="1"/>
</dbReference>
<gene>
    <name evidence="9" type="primary">xdhA</name>
</gene>
<dbReference type="InterPro" id="IPR005107">
    <property type="entry name" value="CO_DH_flav_C"/>
</dbReference>
<dbReference type="Pfam" id="PF01799">
    <property type="entry name" value="Fer2_2"/>
    <property type="match status" value="1"/>
</dbReference>
<evidence type="ECO:0000259" key="6">
    <source>
        <dbReference type="PROSITE" id="PS51085"/>
    </source>
</evidence>
<dbReference type="PANTHER" id="PTHR45444:SF3">
    <property type="entry name" value="XANTHINE DEHYDROGENASE"/>
    <property type="match status" value="1"/>
</dbReference>
<dbReference type="Gene3D" id="3.10.20.30">
    <property type="match status" value="1"/>
</dbReference>
<dbReference type="Pfam" id="PF00941">
    <property type="entry name" value="FAD_binding_5"/>
    <property type="match status" value="1"/>
</dbReference>
<dbReference type="Gene3D" id="3.30.390.50">
    <property type="entry name" value="CO dehydrogenase flavoprotein, C-terminal domain"/>
    <property type="match status" value="1"/>
</dbReference>
<dbReference type="PROSITE" id="PS00197">
    <property type="entry name" value="2FE2S_FER_1"/>
    <property type="match status" value="1"/>
</dbReference>
<evidence type="ECO:0000256" key="4">
    <source>
        <dbReference type="ARBA" id="ARBA00023002"/>
    </source>
</evidence>
<accession>A0A8B6XDJ2</accession>
<evidence type="ECO:0000313" key="9">
    <source>
        <dbReference type="RefSeq" id="WP_211238123.1"/>
    </source>
</evidence>
<dbReference type="PROSITE" id="PS51387">
    <property type="entry name" value="FAD_PCMH"/>
    <property type="match status" value="1"/>
</dbReference>
<dbReference type="InterPro" id="IPR002346">
    <property type="entry name" value="Mopterin_DH_FAD-bd"/>
</dbReference>
<dbReference type="Pfam" id="PF00111">
    <property type="entry name" value="Fer2"/>
    <property type="match status" value="1"/>
</dbReference>
<dbReference type="PROSITE" id="PS51085">
    <property type="entry name" value="2FE2S_FER_2"/>
    <property type="match status" value="1"/>
</dbReference>
<dbReference type="GO" id="GO:0005506">
    <property type="term" value="F:iron ion binding"/>
    <property type="evidence" value="ECO:0007669"/>
    <property type="project" value="InterPro"/>
</dbReference>
<evidence type="ECO:0000313" key="8">
    <source>
        <dbReference type="Proteomes" id="UP000675920"/>
    </source>
</evidence>
<dbReference type="InterPro" id="IPR014307">
    <property type="entry name" value="Xanthine_DH_ssu"/>
</dbReference>
<evidence type="ECO:0000256" key="3">
    <source>
        <dbReference type="ARBA" id="ARBA00022827"/>
    </source>
</evidence>
<keyword evidence="3" id="KW-0274">FAD</keyword>
<dbReference type="SUPFAM" id="SSF56176">
    <property type="entry name" value="FAD-binding/transporter-associated domain-like"/>
    <property type="match status" value="1"/>
</dbReference>
<dbReference type="Gene3D" id="3.30.43.10">
    <property type="entry name" value="Uridine Diphospho-n-acetylenolpyruvylglucosamine Reductase, domain 2"/>
    <property type="match status" value="1"/>
</dbReference>
<dbReference type="SUPFAM" id="SSF55447">
    <property type="entry name" value="CO dehydrogenase flavoprotein C-terminal domain-like"/>
    <property type="match status" value="1"/>
</dbReference>
<dbReference type="GO" id="GO:0004854">
    <property type="term" value="F:xanthine dehydrogenase activity"/>
    <property type="evidence" value="ECO:0007669"/>
    <property type="project" value="UniProtKB-EC"/>
</dbReference>
<reference evidence="9" key="2">
    <citation type="submission" date="2025-08" db="UniProtKB">
        <authorList>
            <consortium name="RefSeq"/>
        </authorList>
    </citation>
    <scope>IDENTIFICATION</scope>
</reference>
<dbReference type="SUPFAM" id="SSF54292">
    <property type="entry name" value="2Fe-2S ferredoxin-like"/>
    <property type="match status" value="1"/>
</dbReference>
<dbReference type="InterPro" id="IPR012175">
    <property type="entry name" value="Xanth_DH_ssu_bac"/>
</dbReference>
<dbReference type="RefSeq" id="WP_211238123.1">
    <property type="nucleotide sequence ID" value="NZ_KI519499.1"/>
</dbReference>
<dbReference type="NCBIfam" id="TIGR02963">
    <property type="entry name" value="xanthine_xdhA"/>
    <property type="match status" value="1"/>
</dbReference>
<dbReference type="SUPFAM" id="SSF47741">
    <property type="entry name" value="CO dehydrogenase ISP C-domain like"/>
    <property type="match status" value="1"/>
</dbReference>
<keyword evidence="5" id="KW-0408">Iron</keyword>
<name>A0A8B6XDJ2_9BURK</name>
<dbReference type="InterPro" id="IPR016169">
    <property type="entry name" value="FAD-bd_PCMH_sub2"/>
</dbReference>
<evidence type="ECO:0000256" key="5">
    <source>
        <dbReference type="ARBA" id="ARBA00023004"/>
    </source>
</evidence>
<dbReference type="GO" id="GO:0051537">
    <property type="term" value="F:2 iron, 2 sulfur cluster binding"/>
    <property type="evidence" value="ECO:0007669"/>
    <property type="project" value="InterPro"/>
</dbReference>
<proteinExistence type="predicted"/>
<keyword evidence="2" id="KW-0479">Metal-binding</keyword>
<dbReference type="InterPro" id="IPR012675">
    <property type="entry name" value="Beta-grasp_dom_sf"/>
</dbReference>
<protein>
    <submittedName>
        <fullName evidence="9">Xanthine dehydrogenase small subunit</fullName>
        <ecNumber evidence="9">1.17.1.4</ecNumber>
    </submittedName>
</protein>
<reference evidence="9" key="1">
    <citation type="journal article" date="1995" name="J. Biol. Chem.">
        <title>The structure of chicken liver xanthine dehydrogenase. cDNA cloning and the domain structure.</title>
        <authorList>
            <person name="Sato A."/>
            <person name="Nishino T."/>
            <person name="Noda K."/>
            <person name="Amaya Y."/>
            <person name="Nishino T."/>
        </authorList>
    </citation>
    <scope>NUCLEOTIDE SEQUENCE</scope>
</reference>
<dbReference type="EC" id="1.17.1.4" evidence="9"/>
<dbReference type="PANTHER" id="PTHR45444">
    <property type="entry name" value="XANTHINE DEHYDROGENASE"/>
    <property type="match status" value="1"/>
</dbReference>
<dbReference type="GO" id="GO:0071949">
    <property type="term" value="F:FAD binding"/>
    <property type="evidence" value="ECO:0007669"/>
    <property type="project" value="InterPro"/>
</dbReference>
<dbReference type="InterPro" id="IPR016208">
    <property type="entry name" value="Ald_Oxase/xanthine_DH-like"/>
</dbReference>
<dbReference type="SMART" id="SM01092">
    <property type="entry name" value="CO_deh_flav_C"/>
    <property type="match status" value="1"/>
</dbReference>
<dbReference type="Gene3D" id="1.10.150.120">
    <property type="entry name" value="[2Fe-2S]-binding domain"/>
    <property type="match status" value="1"/>
</dbReference>
<evidence type="ECO:0000259" key="7">
    <source>
        <dbReference type="PROSITE" id="PS51387"/>
    </source>
</evidence>
<dbReference type="InterPro" id="IPR036010">
    <property type="entry name" value="2Fe-2S_ferredoxin-like_sf"/>
</dbReference>
<evidence type="ECO:0000256" key="1">
    <source>
        <dbReference type="ARBA" id="ARBA00022630"/>
    </source>
</evidence>
<feature type="domain" description="FAD-binding PCMH-type" evidence="7">
    <location>
        <begin position="208"/>
        <end position="381"/>
    </location>
</feature>
<organism evidence="8 9">
    <name type="scientific">Derxia gummosa DSM 723</name>
    <dbReference type="NCBI Taxonomy" id="1121388"/>
    <lineage>
        <taxon>Bacteria</taxon>
        <taxon>Pseudomonadati</taxon>
        <taxon>Pseudomonadota</taxon>
        <taxon>Betaproteobacteria</taxon>
        <taxon>Burkholderiales</taxon>
        <taxon>Alcaligenaceae</taxon>
        <taxon>Derxia</taxon>
    </lineage>
</organism>
<keyword evidence="4" id="KW-0560">Oxidoreductase</keyword>
<keyword evidence="1" id="KW-0285">Flavoprotein</keyword>